<reference evidence="2" key="1">
    <citation type="submission" date="2017-06" db="EMBL/GenBank/DDBJ databases">
        <title>Complete Genome Sequence of Mycobacterium shigaense.</title>
        <authorList>
            <person name="Fukano H."/>
            <person name="Yoshida M."/>
            <person name="Kazumi Y."/>
            <person name="Ogura Y."/>
            <person name="Mitarai S."/>
            <person name="Hayashi T."/>
            <person name="Hoshino Y."/>
        </authorList>
    </citation>
    <scope>NUCLEOTIDE SEQUENCE [LARGE SCALE GENOMIC DNA]</scope>
    <source>
        <strain evidence="2">UN-152</strain>
    </source>
</reference>
<dbReference type="KEGG" id="mshg:MSG_01687"/>
<accession>A0A1Z4EFU1</accession>
<evidence type="ECO:0000313" key="1">
    <source>
        <dbReference type="EMBL" id="BAX91841.1"/>
    </source>
</evidence>
<name>A0A1Z4EFU1_9MYCO</name>
<keyword evidence="2" id="KW-1185">Reference proteome</keyword>
<dbReference type="AlphaFoldDB" id="A0A1Z4EFU1"/>
<evidence type="ECO:0000313" key="2">
    <source>
        <dbReference type="Proteomes" id="UP000217736"/>
    </source>
</evidence>
<proteinExistence type="predicted"/>
<dbReference type="Proteomes" id="UP000217736">
    <property type="component" value="Chromosome"/>
</dbReference>
<organism evidence="1 2">
    <name type="scientific">Mycobacterium shigaense</name>
    <dbReference type="NCBI Taxonomy" id="722731"/>
    <lineage>
        <taxon>Bacteria</taxon>
        <taxon>Bacillati</taxon>
        <taxon>Actinomycetota</taxon>
        <taxon>Actinomycetes</taxon>
        <taxon>Mycobacteriales</taxon>
        <taxon>Mycobacteriaceae</taxon>
        <taxon>Mycobacterium</taxon>
        <taxon>Mycobacterium simiae complex</taxon>
    </lineage>
</organism>
<sequence>MHPINVIAPQSPANTSEISSSLKSLIANSVHGGIAAGSTSIAARMTNGLEYNMIRDFGRLARPSGDQRFRGESYGWTAALAKVGYLLRTLRLCFLIASTSSDLVIVERPCTSRRRAMSSRCFLLALASTPSAEGAVFRRPPR</sequence>
<dbReference type="EMBL" id="AP018164">
    <property type="protein sequence ID" value="BAX91841.1"/>
    <property type="molecule type" value="Genomic_DNA"/>
</dbReference>
<protein>
    <submittedName>
        <fullName evidence="1">Uncharacterized protein</fullName>
    </submittedName>
</protein>
<gene>
    <name evidence="1" type="ORF">MSG_01687</name>
</gene>